<dbReference type="InParanoid" id="A0A6J2VF26"/>
<dbReference type="PANTHER" id="PTHR23356">
    <property type="entry name" value="DPY30-RELATED"/>
    <property type="match status" value="1"/>
</dbReference>
<keyword evidence="12" id="KW-1185">Reference proteome</keyword>
<evidence type="ECO:0000256" key="7">
    <source>
        <dbReference type="ARBA" id="ARBA00023273"/>
    </source>
</evidence>
<dbReference type="FunFam" id="1.20.890.10:FF:000009">
    <property type="entry name" value="DPY30 domain-containing protein 1"/>
    <property type="match status" value="1"/>
</dbReference>
<evidence type="ECO:0000256" key="5">
    <source>
        <dbReference type="ARBA" id="ARBA00023069"/>
    </source>
</evidence>
<evidence type="ECO:0000256" key="2">
    <source>
        <dbReference type="ARBA" id="ARBA00010849"/>
    </source>
</evidence>
<dbReference type="Proteomes" id="UP000504632">
    <property type="component" value="Chromosome 5"/>
</dbReference>
<dbReference type="Gene3D" id="1.20.890.10">
    <property type="entry name" value="cAMP-dependent protein kinase regulatory subunit, dimerization-anchoring domain"/>
    <property type="match status" value="1"/>
</dbReference>
<dbReference type="OrthoDB" id="432281at2759"/>
<evidence type="ECO:0000313" key="13">
    <source>
        <dbReference type="RefSeq" id="XP_030630754.1"/>
    </source>
</evidence>
<organism evidence="12 13">
    <name type="scientific">Chanos chanos</name>
    <name type="common">Milkfish</name>
    <name type="synonym">Mugil chanos</name>
    <dbReference type="NCBI Taxonomy" id="29144"/>
    <lineage>
        <taxon>Eukaryota</taxon>
        <taxon>Metazoa</taxon>
        <taxon>Chordata</taxon>
        <taxon>Craniata</taxon>
        <taxon>Vertebrata</taxon>
        <taxon>Euteleostomi</taxon>
        <taxon>Actinopterygii</taxon>
        <taxon>Neopterygii</taxon>
        <taxon>Teleostei</taxon>
        <taxon>Ostariophysi</taxon>
        <taxon>Gonorynchiformes</taxon>
        <taxon>Chanidae</taxon>
        <taxon>Chanos</taxon>
    </lineage>
</organism>
<feature type="region of interest" description="Disordered" evidence="11">
    <location>
        <begin position="68"/>
        <end position="95"/>
    </location>
</feature>
<gene>
    <name evidence="13" type="primary">dydc2</name>
</gene>
<protein>
    <recommendedName>
        <fullName evidence="10">DPY30 domain-containing protein 1</fullName>
    </recommendedName>
</protein>
<dbReference type="Pfam" id="PF05186">
    <property type="entry name" value="Dpy-30"/>
    <property type="match status" value="1"/>
</dbReference>
<evidence type="ECO:0000256" key="10">
    <source>
        <dbReference type="ARBA" id="ARBA00068754"/>
    </source>
</evidence>
<comment type="function">
    <text evidence="8">Functions as part of axonemal radial spoke complexes that play an important part in the motility of sperm and cilia. Plays a crucial role during acrosome biogenesis.</text>
</comment>
<dbReference type="RefSeq" id="XP_030630754.1">
    <property type="nucleotide sequence ID" value="XM_030774894.1"/>
</dbReference>
<dbReference type="AlphaFoldDB" id="A0A6J2VF26"/>
<dbReference type="GeneID" id="115812415"/>
<dbReference type="InterPro" id="IPR007858">
    <property type="entry name" value="Dpy-30_motif"/>
</dbReference>
<accession>A0A6J2VF26</accession>
<dbReference type="CDD" id="cd22966">
    <property type="entry name" value="DD_DYDC-like"/>
    <property type="match status" value="1"/>
</dbReference>
<comment type="subcellular location">
    <subcellularLocation>
        <location evidence="1">Cytoplasm</location>
        <location evidence="1">Cytoskeleton</location>
        <location evidence="1">Flagellum axoneme</location>
    </subcellularLocation>
</comment>
<dbReference type="PANTHER" id="PTHR23356:SF16">
    <property type="entry name" value="DPY30 DOMAIN CONTAINING 2"/>
    <property type="match status" value="1"/>
</dbReference>
<evidence type="ECO:0000256" key="11">
    <source>
        <dbReference type="SAM" id="MobiDB-lite"/>
    </source>
</evidence>
<reference evidence="13" key="1">
    <citation type="submission" date="2025-08" db="UniProtKB">
        <authorList>
            <consortium name="RefSeq"/>
        </authorList>
    </citation>
    <scope>IDENTIFICATION</scope>
</reference>
<dbReference type="InterPro" id="IPR049630">
    <property type="entry name" value="DYDC-like_DD"/>
</dbReference>
<evidence type="ECO:0000256" key="8">
    <source>
        <dbReference type="ARBA" id="ARBA00058296"/>
    </source>
</evidence>
<dbReference type="InterPro" id="IPR037856">
    <property type="entry name" value="Sdc1/DPY30"/>
</dbReference>
<keyword evidence="6" id="KW-0206">Cytoskeleton</keyword>
<evidence type="ECO:0000313" key="12">
    <source>
        <dbReference type="Proteomes" id="UP000504632"/>
    </source>
</evidence>
<proteinExistence type="inferred from homology"/>
<evidence type="ECO:0000256" key="4">
    <source>
        <dbReference type="ARBA" id="ARBA00022846"/>
    </source>
</evidence>
<feature type="compositionally biased region" description="Basic and acidic residues" evidence="11">
    <location>
        <begin position="68"/>
        <end position="90"/>
    </location>
</feature>
<keyword evidence="4" id="KW-0282">Flagellum</keyword>
<sequence length="121" mass="14418">MESEYLKKQLGKCLVEGMAEVAEQRPMDPIEFLAQWIYKYKENLDYANERNRYQKQLELEMKSARDEALHQQQLKDEQERIRESQTRQKEPTQSVVILTEIRHKLEKVPKNSEGLPPDELS</sequence>
<keyword evidence="3" id="KW-0963">Cytoplasm</keyword>
<dbReference type="GO" id="GO:0048188">
    <property type="term" value="C:Set1C/COMPASS complex"/>
    <property type="evidence" value="ECO:0007669"/>
    <property type="project" value="InterPro"/>
</dbReference>
<comment type="subunit">
    <text evidence="9">Component of the axonemal radial spoke complex 1 (RS1), at least composed of spoke head proteins RSPH1, RSPH3, RSPH9 and the cilia-specific component RSPH4A or sperm-specific component RSPH6A, spoke stalk proteins RSPH14, DNAJB13, DYDC1, ROPN1L and NME5, and the anchor protein IQUB. Interacts with SH3GL3.</text>
</comment>
<evidence type="ECO:0000256" key="6">
    <source>
        <dbReference type="ARBA" id="ARBA00023212"/>
    </source>
</evidence>
<evidence type="ECO:0000256" key="9">
    <source>
        <dbReference type="ARBA" id="ARBA00062391"/>
    </source>
</evidence>
<evidence type="ECO:0000256" key="3">
    <source>
        <dbReference type="ARBA" id="ARBA00022490"/>
    </source>
</evidence>
<dbReference type="CTD" id="84332"/>
<keyword evidence="5" id="KW-0969">Cilium</keyword>
<evidence type="ECO:0000256" key="1">
    <source>
        <dbReference type="ARBA" id="ARBA00004611"/>
    </source>
</evidence>
<name>A0A6J2VF26_CHACN</name>
<keyword evidence="7" id="KW-0966">Cell projection</keyword>
<comment type="similarity">
    <text evidence="2">Belongs to the dpy-30 family.</text>
</comment>